<evidence type="ECO:0000313" key="2">
    <source>
        <dbReference type="Proteomes" id="UP000056209"/>
    </source>
</evidence>
<comment type="caution">
    <text evidence="1">The sequence shown here is derived from an EMBL/GenBank/DDBJ whole genome shotgun (WGS) entry which is preliminary data.</text>
</comment>
<reference evidence="2" key="1">
    <citation type="submission" date="2015-11" db="EMBL/GenBank/DDBJ databases">
        <title>Draft Genome Sequence of the Radioresistant Bacterium Deinococcus grandis, Isolated from Freshwater Fish in Japan.</title>
        <authorList>
            <person name="Satoh K."/>
            <person name="Onodera T."/>
            <person name="Omoso K."/>
            <person name="Takeda-Yano K."/>
            <person name="Katayama T."/>
            <person name="Oono Y."/>
            <person name="Narumi I."/>
        </authorList>
    </citation>
    <scope>NUCLEOTIDE SEQUENCE [LARGE SCALE GENOMIC DNA]</scope>
    <source>
        <strain evidence="2">ATCC 43672</strain>
    </source>
</reference>
<evidence type="ECO:0000313" key="1">
    <source>
        <dbReference type="EMBL" id="GAQ23880.1"/>
    </source>
</evidence>
<name>A0A124BSC2_9DEIO</name>
<accession>A0A124BSC2</accession>
<dbReference type="Proteomes" id="UP000056209">
    <property type="component" value="Unassembled WGS sequence"/>
</dbReference>
<dbReference type="EMBL" id="BCMS01000006">
    <property type="protein sequence ID" value="GAQ23880.1"/>
    <property type="molecule type" value="Genomic_DNA"/>
</dbReference>
<organism evidence="1 2">
    <name type="scientific">Deinococcus grandis</name>
    <dbReference type="NCBI Taxonomy" id="57498"/>
    <lineage>
        <taxon>Bacteria</taxon>
        <taxon>Thermotogati</taxon>
        <taxon>Deinococcota</taxon>
        <taxon>Deinococci</taxon>
        <taxon>Deinococcales</taxon>
        <taxon>Deinococcaceae</taxon>
        <taxon>Deinococcus</taxon>
    </lineage>
</organism>
<dbReference type="AlphaFoldDB" id="A0A124BSC2"/>
<sequence length="46" mass="5160">MQRLEYAHWDPETFHANAAADIRALLIRCGFPPNDAPLERPGVDSP</sequence>
<proteinExistence type="predicted"/>
<keyword evidence="2" id="KW-1185">Reference proteome</keyword>
<gene>
    <name evidence="1" type="ORF">DEIGR_400013</name>
</gene>
<protein>
    <submittedName>
        <fullName evidence="1">Uncharacterized protein</fullName>
    </submittedName>
</protein>